<keyword evidence="12" id="KW-1185">Reference proteome</keyword>
<dbReference type="eggNOG" id="COG4625">
    <property type="taxonomic scope" value="Bacteria"/>
</dbReference>
<proteinExistence type="predicted"/>
<feature type="region of interest" description="Disordered" evidence="8">
    <location>
        <begin position="326"/>
        <end position="358"/>
    </location>
</feature>
<evidence type="ECO:0000256" key="2">
    <source>
        <dbReference type="ARBA" id="ARBA00004442"/>
    </source>
</evidence>
<sequence>MLKRSFVTLMVIMFAAFWCGHADAGIIGTGNGTYDFSNGNSGANGGIGTDNTAGAGFATFSDKFVLSNGMLIDDLVLTSIWAGNQQTAFTTGSFTVKAEGGSTCKTFTFKDLAIHDYDGSTNLESITVTTKRADGSTIATHASGVLSFNSTTPTQLSTLINGGTQFNDAYVDSIVINWTFQGGAAPSNLNFDNITIADVAAPPAPTVTGIAPTSGPTAGNTSVTITGTGFVNGATVTIGGASATGVTWNSATSISATTPSGTAGAKNVVVTNPDTQSGTLSGGFTYVANTAPTFVGGVTTLTVNQNASATDIKGLLHVSDTDPSQTLTWSQSAAPSHGTLSVSSATASSGSTDITPGGAITYQPTGGYSGSDSFTVQVSDGNGGTATRTITVTINPFYTVTYNGNGSTGGTVPVDGSSPYVTGSTVTVIGNTGSLVKAGFTFAGWNTMANGSGTTYAAGTPFTISGNTTLYAKWIGTVTYNGNGNNGGTVPTDATLYLPGDLVTAAANSGSLTRAGYTFAGWNTLADGTGTTYTAGSGTFAMAGHITLYAKWTAAVTYNGNGNTGGTAPTDATAYLSGTTVTVLGNTGTLVRTGYTFAGWNTLANGTGTSYAAADTFSIAGNTTLYAKWTATVTYNGNGNTGGVAPTDASSSYVAGATATVLGNTGTLTRTGYTFNGWNSAANGSGTDYSPGATFAISGNLTLYAKWTGTVTYNGNGNTGGTVPTDATGYLPGDTVTAAANSGTLVKTGYTFSGWNTLADGTGTTYAEGSTFNMAGHITLYAKWTAAVTYNGNGNTGGAAPTDATAYLSGATVTVLGNTGTLVRTGYTFSGWNTLANGTGTSYAAADTFSITGNTTLYAKWTATVTYNGNGNTGGAVPTDGSNPYVAGATVTVLGNTGSLVRTNYSFVGWNTLANGSGTPYAPGATFTMTGDITLYAQWLGIPVATAASSVNFSGFTANWGAVAGASGYYLDVATDIGFTTFVTGFNNLDVGNATTKAVTALSSGTPYWYRVRAYSASGTSADSNTINPTTATTRTVINTNDSGAGSLRQAIIDANPGDQITFDASLNGQTITLASALTIGKDLTISGPGAKNLTISGNNATRIFTVNGGNLTLQDLTIANGSAGDGGAMHNTATTTIERCVFSGNLATNAGGAVIAYGTMTIKDSSFTGNSALNYGGAIYSDCNFSMTNVTINNNSAGIDGGGIYFMNDPAAISNTTIAGNSASINGGGIANNGGAVSLKNSIVANNSAPSGPDIYGSPVTSQGYNLIGNTSGASIAGDTTGNITNQNPFLGPLADNGGPTQTMMLLNGSPAIDAGNCSSGPAADQRGMARPQEGTCDIGAYERGIPAAVTATGGTSQSTTINTAFSTPFSAKVADSLGFPLDGITVTFAGPGSGAGITAGGNAATNASGIASFSASANGNAGSYSVTATIGSLTAGYTLTNTKANQTITFNPPASATYGNSPITLTAIGGASGSPITFAVTSGPGSLTGNALTITGAGSIVVTASQAGNSNYSAAADVPRTIVVGKATATVNLSGLSQTYDGTGKLASVTTTPAGLTVNVTYDGSATAPSNAGSYAIIATINDANYQGSTSGTLTIGKAAQSVTFGTAPAIAYGGTGIVSATASSGLTLSLSSTTPTVCTVSGATVSGLAAGTCTIAADQAGNGNFNAATQATQSITIGKASQTITFGTAPTVFVGTTGTVSATASSGFAVSFTSTTPLVCTISGTAVTGIFPGTCTIAANQSGNGNYNAATQATQSMTVTVPLSLLLSTLSDGAVTTETTVNVCGLVSNPTFLSSVTINGVAIQVSSFGLFSYPVQLVAGANTITVIATSTSGNVITDTRTIILDTMAPRLTVTSPPDNTVVIRQFVTVTGTIVDLFAGNAKMAAADSAGMTVSYTVNGSSPQAASLTDTTYTFTAPLNEGMNTILITAVSQTGKTAQAKRTASYVPAFSLAVTDPSGDIRTVRDSYPLAGTVADNTTPVTVTINMDGQTYTPAVVEGVFRQLLSLTDTKVYQVSVTGTDQNSNTLTVQRNIIRTLPVAVDGTTEGLSIVDALLALQMAVGLKNQQPDQVLRLDMAPMVNGVSTGDGVVDIEDALVILRLVVGLI</sequence>
<gene>
    <name evidence="11" type="ordered locus">Geob_1283</name>
</gene>
<dbReference type="InterPro" id="IPR013783">
    <property type="entry name" value="Ig-like_fold"/>
</dbReference>
<dbReference type="InterPro" id="IPR003961">
    <property type="entry name" value="FN3_dom"/>
</dbReference>
<feature type="compositionally biased region" description="Low complexity" evidence="8">
    <location>
        <begin position="338"/>
        <end position="352"/>
    </location>
</feature>
<dbReference type="Pfam" id="PF01833">
    <property type="entry name" value="TIG"/>
    <property type="match status" value="1"/>
</dbReference>
<evidence type="ECO:0000313" key="11">
    <source>
        <dbReference type="EMBL" id="ACM19643.1"/>
    </source>
</evidence>
<evidence type="ECO:0000313" key="12">
    <source>
        <dbReference type="Proteomes" id="UP000007721"/>
    </source>
</evidence>
<dbReference type="SUPFAM" id="SSF51126">
    <property type="entry name" value="Pectin lyase-like"/>
    <property type="match status" value="1"/>
</dbReference>
<dbReference type="Pfam" id="PF18887">
    <property type="entry name" value="MBG_3"/>
    <property type="match status" value="1"/>
</dbReference>
<keyword evidence="4" id="KW-0964">Secreted</keyword>
<dbReference type="EMBL" id="CP001390">
    <property type="protein sequence ID" value="ACM19643.1"/>
    <property type="molecule type" value="Genomic_DNA"/>
</dbReference>
<dbReference type="eggNOG" id="COG1404">
    <property type="taxonomic scope" value="Bacteria"/>
</dbReference>
<dbReference type="SUPFAM" id="SSF49373">
    <property type="entry name" value="Invasin/intimin cell-adhesion fragments"/>
    <property type="match status" value="1"/>
</dbReference>
<dbReference type="STRING" id="316067.Geob_1283"/>
<feature type="signal peptide" evidence="9">
    <location>
        <begin position="1"/>
        <end position="24"/>
    </location>
</feature>
<reference evidence="11 12" key="1">
    <citation type="submission" date="2009-01" db="EMBL/GenBank/DDBJ databases">
        <title>Complete sequence of Geobacter sp. FRC-32.</title>
        <authorList>
            <consortium name="US DOE Joint Genome Institute"/>
            <person name="Lucas S."/>
            <person name="Copeland A."/>
            <person name="Lapidus A."/>
            <person name="Glavina del Rio T."/>
            <person name="Dalin E."/>
            <person name="Tice H."/>
            <person name="Bruce D."/>
            <person name="Goodwin L."/>
            <person name="Pitluck S."/>
            <person name="Saunders E."/>
            <person name="Brettin T."/>
            <person name="Detter J.C."/>
            <person name="Han C."/>
            <person name="Larimer F."/>
            <person name="Land M."/>
            <person name="Hauser L."/>
            <person name="Kyrpides N."/>
            <person name="Ovchinnikova G."/>
            <person name="Kostka J."/>
            <person name="Richardson P."/>
        </authorList>
    </citation>
    <scope>NUCLEOTIDE SEQUENCE [LARGE SCALE GENOMIC DNA]</scope>
    <source>
        <strain evidence="12">DSM 22248 / JCM 15807 / FRC-32</strain>
    </source>
</reference>
<dbReference type="InterPro" id="IPR043772">
    <property type="entry name" value="MBG_3"/>
</dbReference>
<dbReference type="InterPro" id="IPR013378">
    <property type="entry name" value="InlB-like_B-rpt"/>
</dbReference>
<dbReference type="NCBIfam" id="TIGR01376">
    <property type="entry name" value="POMP_repeat"/>
    <property type="match status" value="1"/>
</dbReference>
<dbReference type="InterPro" id="IPR008964">
    <property type="entry name" value="Invasin/intimin_cell_adhesion"/>
</dbReference>
<keyword evidence="5 9" id="KW-0732">Signal</keyword>
<dbReference type="KEGG" id="geo:Geob_1283"/>
<dbReference type="Pfam" id="PF17963">
    <property type="entry name" value="Big_9"/>
    <property type="match status" value="1"/>
</dbReference>
<dbReference type="eggNOG" id="COG3210">
    <property type="taxonomic scope" value="Bacteria"/>
</dbReference>
<evidence type="ECO:0000259" key="10">
    <source>
        <dbReference type="PROSITE" id="PS50853"/>
    </source>
</evidence>
<keyword evidence="7" id="KW-0998">Cell outer membrane</keyword>
<feature type="chain" id="PRO_5002888722" description="Fibronectin type-III domain-containing protein" evidence="9">
    <location>
        <begin position="25"/>
        <end position="2108"/>
    </location>
</feature>
<dbReference type="PANTHER" id="PTHR34720:SF9">
    <property type="entry name" value="BLR4714 PROTEIN"/>
    <property type="match status" value="1"/>
</dbReference>
<evidence type="ECO:0000256" key="3">
    <source>
        <dbReference type="ARBA" id="ARBA00004613"/>
    </source>
</evidence>
<dbReference type="HOGENOM" id="CLU_231316_0_0_7"/>
<dbReference type="PROSITE" id="PS50853">
    <property type="entry name" value="FN3"/>
    <property type="match status" value="1"/>
</dbReference>
<dbReference type="Pfam" id="PF09136">
    <property type="entry name" value="Glucodextran_B"/>
    <property type="match status" value="2"/>
</dbReference>
<dbReference type="Gene3D" id="2.60.40.4270">
    <property type="entry name" value="Listeria-Bacteroides repeat domain"/>
    <property type="match status" value="7"/>
</dbReference>
<dbReference type="GO" id="GO:0005576">
    <property type="term" value="C:extracellular region"/>
    <property type="evidence" value="ECO:0007669"/>
    <property type="project" value="UniProtKB-SubCell"/>
</dbReference>
<dbReference type="InterPro" id="IPR011050">
    <property type="entry name" value="Pectin_lyase_fold/virulence"/>
</dbReference>
<dbReference type="InterPro" id="IPR002909">
    <property type="entry name" value="IPT_dom"/>
</dbReference>
<evidence type="ECO:0000256" key="5">
    <source>
        <dbReference type="ARBA" id="ARBA00022729"/>
    </source>
</evidence>
<dbReference type="NCBIfam" id="NF041518">
    <property type="entry name" value="choice_anch_Q"/>
    <property type="match status" value="1"/>
</dbReference>
<dbReference type="InterPro" id="IPR003368">
    <property type="entry name" value="POMP_repeat"/>
</dbReference>
<evidence type="ECO:0000256" key="4">
    <source>
        <dbReference type="ARBA" id="ARBA00022525"/>
    </source>
</evidence>
<protein>
    <recommendedName>
        <fullName evidence="10">Fibronectin type-III domain-containing protein</fullName>
    </recommendedName>
</protein>
<comment type="subcellular location">
    <subcellularLocation>
        <location evidence="1">Cell envelope</location>
    </subcellularLocation>
    <subcellularLocation>
        <location evidence="2">Cell outer membrane</location>
    </subcellularLocation>
    <subcellularLocation>
        <location evidence="3">Secreted</location>
    </subcellularLocation>
</comment>
<dbReference type="PANTHER" id="PTHR34720">
    <property type="entry name" value="MICROCYSTIN DEPENDENT PROTEIN"/>
    <property type="match status" value="1"/>
</dbReference>
<organism evidence="11 12">
    <name type="scientific">Geotalea daltonii (strain DSM 22248 / JCM 15807 / FRC-32)</name>
    <name type="common">Geobacter daltonii</name>
    <dbReference type="NCBI Taxonomy" id="316067"/>
    <lineage>
        <taxon>Bacteria</taxon>
        <taxon>Pseudomonadati</taxon>
        <taxon>Thermodesulfobacteriota</taxon>
        <taxon>Desulfuromonadia</taxon>
        <taxon>Geobacterales</taxon>
        <taxon>Geobacteraceae</taxon>
        <taxon>Geotalea</taxon>
    </lineage>
</organism>
<evidence type="ECO:0000256" key="1">
    <source>
        <dbReference type="ARBA" id="ARBA00004196"/>
    </source>
</evidence>
<dbReference type="GO" id="GO:0009279">
    <property type="term" value="C:cell outer membrane"/>
    <property type="evidence" value="ECO:0007669"/>
    <property type="project" value="UniProtKB-SubCell"/>
</dbReference>
<dbReference type="SMART" id="SM00429">
    <property type="entry name" value="IPT"/>
    <property type="match status" value="1"/>
</dbReference>
<dbReference type="InterPro" id="IPR042229">
    <property type="entry name" value="Listeria/Bacterioides_rpt_sf"/>
</dbReference>
<accession>B9M400</accession>
<evidence type="ECO:0000256" key="9">
    <source>
        <dbReference type="SAM" id="SignalP"/>
    </source>
</evidence>
<dbReference type="NCBIfam" id="TIGR02543">
    <property type="entry name" value="List_Bact_rpt"/>
    <property type="match status" value="6"/>
</dbReference>
<name>B9M400_GEODF</name>
<dbReference type="SUPFAM" id="SSF81296">
    <property type="entry name" value="E set domains"/>
    <property type="match status" value="1"/>
</dbReference>
<evidence type="ECO:0000256" key="8">
    <source>
        <dbReference type="SAM" id="MobiDB-lite"/>
    </source>
</evidence>
<dbReference type="eggNOG" id="COG4886">
    <property type="taxonomic scope" value="Bacteria"/>
</dbReference>
<dbReference type="eggNOG" id="COG1361">
    <property type="taxonomic scope" value="Bacteria"/>
</dbReference>
<dbReference type="Gene3D" id="2.60.40.10">
    <property type="entry name" value="Immunoglobulins"/>
    <property type="match status" value="4"/>
</dbReference>
<dbReference type="InterPro" id="IPR014756">
    <property type="entry name" value="Ig_E-set"/>
</dbReference>
<feature type="domain" description="Fibronectin type-III" evidence="10">
    <location>
        <begin position="942"/>
        <end position="1036"/>
    </location>
</feature>
<dbReference type="InterPro" id="IPR059226">
    <property type="entry name" value="Choice_anch_Q_dom"/>
</dbReference>
<dbReference type="Proteomes" id="UP000007721">
    <property type="component" value="Chromosome"/>
</dbReference>
<dbReference type="Pfam" id="PF09479">
    <property type="entry name" value="Flg_new"/>
    <property type="match status" value="7"/>
</dbReference>
<keyword evidence="6" id="KW-0472">Membrane</keyword>
<dbReference type="SUPFAM" id="SSF49265">
    <property type="entry name" value="Fibronectin type III"/>
    <property type="match status" value="1"/>
</dbReference>
<evidence type="ECO:0000256" key="7">
    <source>
        <dbReference type="ARBA" id="ARBA00023237"/>
    </source>
</evidence>
<dbReference type="RefSeq" id="WP_012646372.1">
    <property type="nucleotide sequence ID" value="NC_011979.1"/>
</dbReference>
<dbReference type="CDD" id="cd00102">
    <property type="entry name" value="IPT"/>
    <property type="match status" value="1"/>
</dbReference>
<evidence type="ECO:0000256" key="6">
    <source>
        <dbReference type="ARBA" id="ARBA00023136"/>
    </source>
</evidence>
<dbReference type="InterPro" id="IPR036116">
    <property type="entry name" value="FN3_sf"/>
</dbReference>